<proteinExistence type="predicted"/>
<feature type="region of interest" description="Disordered" evidence="1">
    <location>
        <begin position="160"/>
        <end position="234"/>
    </location>
</feature>
<feature type="compositionally biased region" description="Basic and acidic residues" evidence="1">
    <location>
        <begin position="55"/>
        <end position="64"/>
    </location>
</feature>
<evidence type="ECO:0000313" key="2">
    <source>
        <dbReference type="EMBL" id="ELS60282.1"/>
    </source>
</evidence>
<feature type="compositionally biased region" description="Basic and acidic residues" evidence="1">
    <location>
        <begin position="89"/>
        <end position="101"/>
    </location>
</feature>
<keyword evidence="3" id="KW-1185">Reference proteome</keyword>
<feature type="compositionally biased region" description="Basic and acidic residues" evidence="1">
    <location>
        <begin position="216"/>
        <end position="234"/>
    </location>
</feature>
<sequence length="234" mass="26981">MGYDNAHFISRTPQKETANGIARHNSRSLKRNPQTLSKKQQKEAFANATKNKQQSHLDRLRKDGINSPMLKDALNEGNEELSKRAPILQDKKDESTRTDQKECVEQILKHPASHHRQSDDASLQYEEETAFNRASVLQENEKDTERTHREAYVYEEQNLNTETDQQQDFEVQKDDSVSKSEPVAQEKTAEIKRSDQKVIMSQSEPQHGFESPQPTKVEDQPIVHHKPLDELNKV</sequence>
<feature type="compositionally biased region" description="Basic and acidic residues" evidence="1">
    <location>
        <begin position="187"/>
        <end position="196"/>
    </location>
</feature>
<gene>
    <name evidence="2" type="ORF">BSI_32800</name>
</gene>
<protein>
    <submittedName>
        <fullName evidence="2">Uncharacterized protein</fullName>
    </submittedName>
</protein>
<feature type="compositionally biased region" description="Polar residues" evidence="1">
    <location>
        <begin position="160"/>
        <end position="169"/>
    </location>
</feature>
<evidence type="ECO:0000256" key="1">
    <source>
        <dbReference type="SAM" id="MobiDB-lite"/>
    </source>
</evidence>
<reference evidence="2 3" key="1">
    <citation type="journal article" date="2014" name="Syst. Appl. Microbiol.">
        <title>Genomic insights into the taxonomic status of the three subspecies of Bacillus subtilis.</title>
        <authorList>
            <person name="Yi H."/>
            <person name="Chun J."/>
            <person name="Cha C.J."/>
        </authorList>
    </citation>
    <scope>NUCLEOTIDE SEQUENCE [LARGE SCALE GENOMIC DNA]</scope>
    <source>
        <strain evidence="2 3">KCTC 13429</strain>
    </source>
</reference>
<feature type="region of interest" description="Disordered" evidence="1">
    <location>
        <begin position="1"/>
        <end position="101"/>
    </location>
</feature>
<organism evidence="2 3">
    <name type="scientific">Bacillus inaquosorum KCTC 13429</name>
    <dbReference type="NCBI Taxonomy" id="1236548"/>
    <lineage>
        <taxon>Bacteria</taxon>
        <taxon>Bacillati</taxon>
        <taxon>Bacillota</taxon>
        <taxon>Bacilli</taxon>
        <taxon>Bacillales</taxon>
        <taxon>Bacillaceae</taxon>
        <taxon>Bacillus</taxon>
    </lineage>
</organism>
<evidence type="ECO:0000313" key="3">
    <source>
        <dbReference type="Proteomes" id="UP000011182"/>
    </source>
</evidence>
<dbReference type="Proteomes" id="UP000011182">
    <property type="component" value="Unassembled WGS sequence"/>
</dbReference>
<dbReference type="EMBL" id="AMXN01000006">
    <property type="protein sequence ID" value="ELS60282.1"/>
    <property type="molecule type" value="Genomic_DNA"/>
</dbReference>
<comment type="caution">
    <text evidence="2">The sequence shown here is derived from an EMBL/GenBank/DDBJ whole genome shotgun (WGS) entry which is preliminary data.</text>
</comment>
<name>A0A9W5LGF7_9BACI</name>
<accession>A0A9W5LGF7</accession>
<dbReference type="AlphaFoldDB" id="A0A9W5LGF7"/>